<dbReference type="Proteomes" id="UP000011081">
    <property type="component" value="Unassembled WGS sequence"/>
</dbReference>
<protein>
    <submittedName>
        <fullName evidence="1">Uncharacterized protein</fullName>
    </submittedName>
</protein>
<accession>L2GXK6</accession>
<dbReference type="AlphaFoldDB" id="L2GXK6"/>
<dbReference type="HOGENOM" id="CLU_924975_0_0_1"/>
<dbReference type="VEuPathDB" id="MicrosporidiaDB:VCUG_00682"/>
<dbReference type="OMA" id="TIKSECA"/>
<evidence type="ECO:0000313" key="1">
    <source>
        <dbReference type="EMBL" id="ELA47840.1"/>
    </source>
</evidence>
<dbReference type="GeneID" id="19878567"/>
<organism evidence="1 2">
    <name type="scientific">Vavraia culicis (isolate floridensis)</name>
    <name type="common">Microsporidian parasite</name>
    <dbReference type="NCBI Taxonomy" id="948595"/>
    <lineage>
        <taxon>Eukaryota</taxon>
        <taxon>Fungi</taxon>
        <taxon>Fungi incertae sedis</taxon>
        <taxon>Microsporidia</taxon>
        <taxon>Pleistophoridae</taxon>
        <taxon>Vavraia</taxon>
    </lineage>
</organism>
<name>L2GXK6_VAVCU</name>
<dbReference type="RefSeq" id="XP_008073703.1">
    <property type="nucleotide sequence ID" value="XM_008075512.1"/>
</dbReference>
<dbReference type="EMBL" id="GL877411">
    <property type="protein sequence ID" value="ELA47840.1"/>
    <property type="molecule type" value="Genomic_DNA"/>
</dbReference>
<dbReference type="OrthoDB" id="10398053at2759"/>
<sequence>MICFILPVKTAKKTQIMHEHLSNLFKEHTSVSQQLASLKAKSKDARINNAVQEHLRKDDLRQILVLYRDIPDTATKKMAEKYVTDQLEHFIEKNDILMIKTVAKGIPVDSQLHTRLKNRINEYLLDISKRIDSSFNFIKISHDMNLSLALNTLLAFFNTCYTDLAEMDGWIRECNSIIGMLHHRKYGQILSARSFKYRDKILTFLEIAVRSPRVTDEHIGACVQHSTKNEQDGTTGSRELRNLSVLKAIYKERELKYFAGCLCGALVSNRKGREELKYLINKIAKRSMRINVTIQKEMRHIIKEQALENEKEFVFLL</sequence>
<gene>
    <name evidence="1" type="ORF">VCUG_00682</name>
</gene>
<dbReference type="InParanoid" id="L2GXK6"/>
<reference evidence="2" key="1">
    <citation type="submission" date="2011-03" db="EMBL/GenBank/DDBJ databases">
        <title>The genome sequence of Vavraia culicis strain floridensis.</title>
        <authorList>
            <consortium name="The Broad Institute Genome Sequencing Platform"/>
            <person name="Cuomo C."/>
            <person name="Becnel J."/>
            <person name="Sanscrainte N."/>
            <person name="Young S.K."/>
            <person name="Zeng Q."/>
            <person name="Gargeya S."/>
            <person name="Fitzgerald M."/>
            <person name="Haas B."/>
            <person name="Abouelleil A."/>
            <person name="Alvarado L."/>
            <person name="Arachchi H.M."/>
            <person name="Berlin A."/>
            <person name="Chapman S.B."/>
            <person name="Gearin G."/>
            <person name="Goldberg J."/>
            <person name="Griggs A."/>
            <person name="Gujja S."/>
            <person name="Hansen M."/>
            <person name="Heiman D."/>
            <person name="Howarth C."/>
            <person name="Larimer J."/>
            <person name="Lui A."/>
            <person name="MacDonald P.J.P."/>
            <person name="McCowen C."/>
            <person name="Montmayeur A."/>
            <person name="Murphy C."/>
            <person name="Neiman D."/>
            <person name="Pearson M."/>
            <person name="Priest M."/>
            <person name="Roberts A."/>
            <person name="Saif S."/>
            <person name="Shea T."/>
            <person name="Sisk P."/>
            <person name="Stolte C."/>
            <person name="Sykes S."/>
            <person name="Wortman J."/>
            <person name="Nusbaum C."/>
            <person name="Birren B."/>
        </authorList>
    </citation>
    <scope>NUCLEOTIDE SEQUENCE [LARGE SCALE GENOMIC DNA]</scope>
    <source>
        <strain evidence="2">floridensis</strain>
    </source>
</reference>
<proteinExistence type="predicted"/>
<keyword evidence="2" id="KW-1185">Reference proteome</keyword>
<evidence type="ECO:0000313" key="2">
    <source>
        <dbReference type="Proteomes" id="UP000011081"/>
    </source>
</evidence>